<evidence type="ECO:0000313" key="6">
    <source>
        <dbReference type="Proteomes" id="UP001353858"/>
    </source>
</evidence>
<dbReference type="SMART" id="SM00284">
    <property type="entry name" value="OLF"/>
    <property type="match status" value="1"/>
</dbReference>
<dbReference type="PANTHER" id="PTHR24023">
    <property type="entry name" value="COLLAGEN ALPHA"/>
    <property type="match status" value="1"/>
</dbReference>
<dbReference type="GO" id="GO:0031012">
    <property type="term" value="C:extracellular matrix"/>
    <property type="evidence" value="ECO:0007669"/>
    <property type="project" value="TreeGrafter"/>
</dbReference>
<dbReference type="InterPro" id="IPR003112">
    <property type="entry name" value="Olfac-like_dom"/>
</dbReference>
<dbReference type="Pfam" id="PF02191">
    <property type="entry name" value="OLF"/>
    <property type="match status" value="1"/>
</dbReference>
<dbReference type="EMBL" id="JARPUR010000001">
    <property type="protein sequence ID" value="KAK4883757.1"/>
    <property type="molecule type" value="Genomic_DNA"/>
</dbReference>
<evidence type="ECO:0000256" key="3">
    <source>
        <dbReference type="SAM" id="Phobius"/>
    </source>
</evidence>
<keyword evidence="6" id="KW-1185">Reference proteome</keyword>
<dbReference type="GO" id="GO:0030020">
    <property type="term" value="F:extracellular matrix structural constituent conferring tensile strength"/>
    <property type="evidence" value="ECO:0007669"/>
    <property type="project" value="TreeGrafter"/>
</dbReference>
<feature type="compositionally biased region" description="Low complexity" evidence="2">
    <location>
        <begin position="239"/>
        <end position="260"/>
    </location>
</feature>
<dbReference type="GO" id="GO:0005615">
    <property type="term" value="C:extracellular space"/>
    <property type="evidence" value="ECO:0007669"/>
    <property type="project" value="TreeGrafter"/>
</dbReference>
<keyword evidence="3" id="KW-0812">Transmembrane</keyword>
<name>A0AAN7SJ05_9COLE</name>
<reference evidence="6" key="1">
    <citation type="submission" date="2023-01" db="EMBL/GenBank/DDBJ databases">
        <title>Key to firefly adult light organ development and bioluminescence: homeobox transcription factors regulate luciferase expression and transportation to peroxisome.</title>
        <authorList>
            <person name="Fu X."/>
        </authorList>
    </citation>
    <scope>NUCLEOTIDE SEQUENCE [LARGE SCALE GENOMIC DNA]</scope>
</reference>
<feature type="region of interest" description="Disordered" evidence="2">
    <location>
        <begin position="158"/>
        <end position="200"/>
    </location>
</feature>
<sequence length="647" mass="69951">MSEINSSSTKSVSLFLLLQIQILLGFYLYYHLHFTINKHIDNDLTLQNRFEIDTEITQCLKKVCNNEEKLPPKLNVDTFKQTKSYHTLQKRQSSNCGPPGIPGPPGPRGLPGHKGEPGEQGPQGIGVPGFPGPKGTIGPRGIPGYKGDKGDFGIPGAPGISGRRGAVGDKGEKGAIGPDGPYGAPGPRGLPGSKGDIGQTGLPGVPGPKGEIGFQGFPGVPGLRGIVGSKGERGEIGIPGIPGVIGPNGPPGIRGLPGLDGQRGEKGDAGETGTQGPPGVNGRPGITGEKGQKGDTGAVGFPGAQGFPGLKGHRGPEGPPGPQGLKGEPGFQGPPGIPGQKGLKGARGLRGLRGKQGLCCSKFTENPKSEKYGEKIYAGLPERNSSCILYGPEVIQYKKINDNSNGLWIVDAKPANEHEQQKRWIVDYNNYVLEEYLNEDLLLSEHIHKSYDLYLLVDSNANIIYNGQLFSIVLPKRPAIIKYYLNNQTNQILNIPEIGSKKPQPLYKEQSNHFDFSVDELGIWVMFSVPFSNNTGILKFNADSLNVEHIWNITLNHRHLNKMFIAHGILYGISVEQDVLKIPVAIDLFQNQFYDIDIVLPKPAKDLTGFHFKHQTYELSLWNNDFRWNIPFHCTDLQSVTGEVPVE</sequence>
<evidence type="ECO:0000256" key="2">
    <source>
        <dbReference type="SAM" id="MobiDB-lite"/>
    </source>
</evidence>
<evidence type="ECO:0000256" key="1">
    <source>
        <dbReference type="PROSITE-ProRule" id="PRU00446"/>
    </source>
</evidence>
<feature type="region of interest" description="Disordered" evidence="2">
    <location>
        <begin position="88"/>
        <end position="143"/>
    </location>
</feature>
<dbReference type="PANTHER" id="PTHR24023:SF1112">
    <property type="entry name" value="COL_CUTICLE_N DOMAIN-CONTAINING PROTEIN-RELATED"/>
    <property type="match status" value="1"/>
</dbReference>
<dbReference type="InterPro" id="IPR050149">
    <property type="entry name" value="Collagen_superfamily"/>
</dbReference>
<protein>
    <recommendedName>
        <fullName evidence="4">Olfactomedin-like domain-containing protein</fullName>
    </recommendedName>
</protein>
<dbReference type="AlphaFoldDB" id="A0AAN7SJ05"/>
<dbReference type="InterPro" id="IPR008160">
    <property type="entry name" value="Collagen"/>
</dbReference>
<comment type="caution">
    <text evidence="1">Lacks conserved residue(s) required for the propagation of feature annotation.</text>
</comment>
<organism evidence="5 6">
    <name type="scientific">Aquatica leii</name>
    <dbReference type="NCBI Taxonomy" id="1421715"/>
    <lineage>
        <taxon>Eukaryota</taxon>
        <taxon>Metazoa</taxon>
        <taxon>Ecdysozoa</taxon>
        <taxon>Arthropoda</taxon>
        <taxon>Hexapoda</taxon>
        <taxon>Insecta</taxon>
        <taxon>Pterygota</taxon>
        <taxon>Neoptera</taxon>
        <taxon>Endopterygota</taxon>
        <taxon>Coleoptera</taxon>
        <taxon>Polyphaga</taxon>
        <taxon>Elateriformia</taxon>
        <taxon>Elateroidea</taxon>
        <taxon>Lampyridae</taxon>
        <taxon>Luciolinae</taxon>
        <taxon>Aquatica</taxon>
    </lineage>
</organism>
<accession>A0AAN7SJ05</accession>
<feature type="region of interest" description="Disordered" evidence="2">
    <location>
        <begin position="239"/>
        <end position="348"/>
    </location>
</feature>
<evidence type="ECO:0000259" key="4">
    <source>
        <dbReference type="PROSITE" id="PS51132"/>
    </source>
</evidence>
<keyword evidence="3" id="KW-0472">Membrane</keyword>
<evidence type="ECO:0000313" key="5">
    <source>
        <dbReference type="EMBL" id="KAK4883757.1"/>
    </source>
</evidence>
<feature type="transmembrane region" description="Helical" evidence="3">
    <location>
        <begin position="12"/>
        <end position="30"/>
    </location>
</feature>
<feature type="compositionally biased region" description="Pro residues" evidence="2">
    <location>
        <begin position="99"/>
        <end position="108"/>
    </location>
</feature>
<proteinExistence type="predicted"/>
<comment type="caution">
    <text evidence="5">The sequence shown here is derived from an EMBL/GenBank/DDBJ whole genome shotgun (WGS) entry which is preliminary data.</text>
</comment>
<feature type="domain" description="Olfactomedin-like" evidence="4">
    <location>
        <begin position="386"/>
        <end position="636"/>
    </location>
</feature>
<gene>
    <name evidence="5" type="ORF">RN001_000028</name>
</gene>
<dbReference type="GO" id="GO:0030198">
    <property type="term" value="P:extracellular matrix organization"/>
    <property type="evidence" value="ECO:0007669"/>
    <property type="project" value="TreeGrafter"/>
</dbReference>
<dbReference type="Proteomes" id="UP001353858">
    <property type="component" value="Unassembled WGS sequence"/>
</dbReference>
<dbReference type="PROSITE" id="PS51132">
    <property type="entry name" value="OLF"/>
    <property type="match status" value="1"/>
</dbReference>
<dbReference type="Pfam" id="PF01391">
    <property type="entry name" value="Collagen"/>
    <property type="match status" value="2"/>
</dbReference>
<keyword evidence="3" id="KW-1133">Transmembrane helix</keyword>